<accession>A0ABZ0L1K5</accession>
<dbReference type="PANTHER" id="PTHR43479:SF22">
    <property type="entry name" value="TRANSCRIPTIONAL REGULATOR, TETR FAMILY"/>
    <property type="match status" value="1"/>
</dbReference>
<dbReference type="PRINTS" id="PR00455">
    <property type="entry name" value="HTHTETR"/>
</dbReference>
<evidence type="ECO:0000256" key="2">
    <source>
        <dbReference type="PROSITE-ProRule" id="PRU00335"/>
    </source>
</evidence>
<feature type="DNA-binding region" description="H-T-H motif" evidence="2">
    <location>
        <begin position="25"/>
        <end position="44"/>
    </location>
</feature>
<dbReference type="Proteomes" id="UP001303902">
    <property type="component" value="Chromosome"/>
</dbReference>
<dbReference type="Gene3D" id="1.10.357.10">
    <property type="entry name" value="Tetracycline Repressor, domain 2"/>
    <property type="match status" value="1"/>
</dbReference>
<protein>
    <submittedName>
        <fullName evidence="4">TetR/AcrR family transcriptional regulator</fullName>
    </submittedName>
</protein>
<organism evidence="4 5">
    <name type="scientific">Sporosarcina oncorhynchi</name>
    <dbReference type="NCBI Taxonomy" id="3056444"/>
    <lineage>
        <taxon>Bacteria</taxon>
        <taxon>Bacillati</taxon>
        <taxon>Bacillota</taxon>
        <taxon>Bacilli</taxon>
        <taxon>Bacillales</taxon>
        <taxon>Caryophanaceae</taxon>
        <taxon>Sporosarcina</taxon>
    </lineage>
</organism>
<dbReference type="InterPro" id="IPR001647">
    <property type="entry name" value="HTH_TetR"/>
</dbReference>
<keyword evidence="5" id="KW-1185">Reference proteome</keyword>
<evidence type="ECO:0000259" key="3">
    <source>
        <dbReference type="PROSITE" id="PS50977"/>
    </source>
</evidence>
<evidence type="ECO:0000313" key="5">
    <source>
        <dbReference type="Proteomes" id="UP001303902"/>
    </source>
</evidence>
<gene>
    <name evidence="4" type="ORF">QWT69_11215</name>
</gene>
<dbReference type="RefSeq" id="WP_317965705.1">
    <property type="nucleotide sequence ID" value="NZ_CP129118.1"/>
</dbReference>
<feature type="domain" description="HTH tetR-type" evidence="3">
    <location>
        <begin position="2"/>
        <end position="62"/>
    </location>
</feature>
<dbReference type="SUPFAM" id="SSF46689">
    <property type="entry name" value="Homeodomain-like"/>
    <property type="match status" value="1"/>
</dbReference>
<dbReference type="PROSITE" id="PS50977">
    <property type="entry name" value="HTH_TETR_2"/>
    <property type="match status" value="1"/>
</dbReference>
<dbReference type="InterPro" id="IPR009057">
    <property type="entry name" value="Homeodomain-like_sf"/>
</dbReference>
<dbReference type="PANTHER" id="PTHR43479">
    <property type="entry name" value="ACREF/ENVCD OPERON REPRESSOR-RELATED"/>
    <property type="match status" value="1"/>
</dbReference>
<dbReference type="Gene3D" id="1.10.10.60">
    <property type="entry name" value="Homeodomain-like"/>
    <property type="match status" value="1"/>
</dbReference>
<dbReference type="Pfam" id="PF00440">
    <property type="entry name" value="TetR_N"/>
    <property type="match status" value="1"/>
</dbReference>
<dbReference type="InterPro" id="IPR050624">
    <property type="entry name" value="HTH-type_Tx_Regulator"/>
</dbReference>
<keyword evidence="1 2" id="KW-0238">DNA-binding</keyword>
<evidence type="ECO:0000313" key="4">
    <source>
        <dbReference type="EMBL" id="WOV86482.1"/>
    </source>
</evidence>
<sequence length="278" mass="32709">MTIKKRLIMEKALELFAEQGFEATSVQQITDRCGMSKGAFYLSFKSKDELIAALIDYFTTQFTSNIDYLVKTTKNDDELLYKFFYTVFESFYKHSDFAKVLIKEQMRSFNKEFIIKMRSYDQMLENTILSMVERLYDEEVSRTKHDLVFCIKGFMKMYSELFIFYNTPLDLDLLAQSLKEKTNLLANHITIPFVSNELVQQFKQQSCKEVTKDQILGVIDQTIDDIEESIEKESLILLKQELLEPTLSRPLVKGLLENIQPHPHCKWAAYLLRGYFEF</sequence>
<name>A0ABZ0L1K5_9BACL</name>
<dbReference type="EMBL" id="CP129118">
    <property type="protein sequence ID" value="WOV86482.1"/>
    <property type="molecule type" value="Genomic_DNA"/>
</dbReference>
<evidence type="ECO:0000256" key="1">
    <source>
        <dbReference type="ARBA" id="ARBA00023125"/>
    </source>
</evidence>
<reference evidence="4 5" key="1">
    <citation type="submission" date="2023-06" db="EMBL/GenBank/DDBJ databases">
        <title>Sporosarcina sp. nov., isolated from Korean tranditional fermented seafood 'Jeotgal'.</title>
        <authorList>
            <person name="Yang A.I."/>
            <person name="Shin N.-R."/>
        </authorList>
    </citation>
    <scope>NUCLEOTIDE SEQUENCE [LARGE SCALE GENOMIC DNA]</scope>
    <source>
        <strain evidence="4 5">T2O-4</strain>
    </source>
</reference>
<proteinExistence type="predicted"/>